<dbReference type="Proteomes" id="UP001054820">
    <property type="component" value="Chromosome"/>
</dbReference>
<reference evidence="5" key="1">
    <citation type="journal article" date="2022" name="Arch. Microbiol.">
        <title>Thiomicrorhabdus immobilis sp. nov., a mesophilic sulfur-oxidizing bacterium isolated from sediment of a brackish lake in northern Japan.</title>
        <authorList>
            <person name="Kojima H."/>
            <person name="Mochizuki J."/>
            <person name="Kanda M."/>
            <person name="Watanabe T."/>
            <person name="Fukui M."/>
        </authorList>
    </citation>
    <scope>NUCLEOTIDE SEQUENCE</scope>
    <source>
        <strain evidence="5">Am19</strain>
    </source>
</reference>
<evidence type="ECO:0000256" key="4">
    <source>
        <dbReference type="PIRNR" id="PIRNR016020"/>
    </source>
</evidence>
<accession>A0ABN6D2L3</accession>
<evidence type="ECO:0000256" key="3">
    <source>
        <dbReference type="ARBA" id="ARBA00023235"/>
    </source>
</evidence>
<evidence type="ECO:0000256" key="1">
    <source>
        <dbReference type="ARBA" id="ARBA00001096"/>
    </source>
</evidence>
<dbReference type="InterPro" id="IPR008183">
    <property type="entry name" value="Aldose_1/G6P_1-epimerase"/>
</dbReference>
<dbReference type="PANTHER" id="PTHR11122">
    <property type="entry name" value="APOSPORY-ASSOCIATED PROTEIN C-RELATED"/>
    <property type="match status" value="1"/>
</dbReference>
<dbReference type="InterPro" id="IPR011013">
    <property type="entry name" value="Gal_mutarotase_sf_dom"/>
</dbReference>
<keyword evidence="6" id="KW-1185">Reference proteome</keyword>
<comment type="similarity">
    <text evidence="2 4">Belongs to the glucose-6-phosphate 1-epimerase family.</text>
</comment>
<comment type="catalytic activity">
    <reaction evidence="1">
        <text>alpha-D-glucose 6-phosphate = beta-D-glucose 6-phosphate</text>
        <dbReference type="Rhea" id="RHEA:16249"/>
        <dbReference type="ChEBI" id="CHEBI:58225"/>
        <dbReference type="ChEBI" id="CHEBI:58247"/>
        <dbReference type="EC" id="5.1.3.15"/>
    </reaction>
</comment>
<evidence type="ECO:0000313" key="6">
    <source>
        <dbReference type="Proteomes" id="UP001054820"/>
    </source>
</evidence>
<evidence type="ECO:0000313" key="5">
    <source>
        <dbReference type="EMBL" id="BCN94412.1"/>
    </source>
</evidence>
<dbReference type="InterPro" id="IPR014718">
    <property type="entry name" value="GH-type_carb-bd"/>
</dbReference>
<dbReference type="Pfam" id="PF01263">
    <property type="entry name" value="Aldose_epim"/>
    <property type="match status" value="1"/>
</dbReference>
<dbReference type="RefSeq" id="WP_237261873.1">
    <property type="nucleotide sequence ID" value="NZ_AP024202.1"/>
</dbReference>
<dbReference type="EC" id="5.1.3.15" evidence="4"/>
<protein>
    <recommendedName>
        <fullName evidence="4">Putative glucose-6-phosphate 1-epimerase</fullName>
        <ecNumber evidence="4">5.1.3.15</ecNumber>
    </recommendedName>
</protein>
<keyword evidence="3 4" id="KW-0413">Isomerase</keyword>
<sequence>MTSRYQEQFSVEGIKFTHREKVELIEIDNAFAKATITTLGGSVLSFMPKGQKDLLWVSDTAVYDGSKPVRGGVPVCWPWFGAAKQAGLPAHGFVRSMVWNVEKAVHLDTGATRVLLACESDENTMAQWPHPFSLKLCIEIGESLILTLISANLSDESIDITEALHTYFAVANPVGMQIKGLEKSTHLDKLASDAPAEIQNEIVVLNPPKDSVYLNQTGTVAIIDADNNRQIIIEKRNSQSSVVWNPGPEIVKGFADIDDQAWLEFACVESGNVLDNFITLPSKAEHMLSVQYSIEPLA</sequence>
<dbReference type="Gene3D" id="2.70.98.10">
    <property type="match status" value="1"/>
</dbReference>
<proteinExistence type="inferred from homology"/>
<dbReference type="PIRSF" id="PIRSF016020">
    <property type="entry name" value="PHexose_mutarotase"/>
    <property type="match status" value="1"/>
</dbReference>
<dbReference type="EMBL" id="AP024202">
    <property type="protein sequence ID" value="BCN94412.1"/>
    <property type="molecule type" value="Genomic_DNA"/>
</dbReference>
<evidence type="ECO:0000256" key="2">
    <source>
        <dbReference type="ARBA" id="ARBA00005866"/>
    </source>
</evidence>
<dbReference type="CDD" id="cd09020">
    <property type="entry name" value="D-hex-6-P-epi_like"/>
    <property type="match status" value="1"/>
</dbReference>
<dbReference type="InterPro" id="IPR025532">
    <property type="entry name" value="G6P_1-epimerase"/>
</dbReference>
<name>A0ABN6D2L3_9GAMM</name>
<gene>
    <name evidence="5" type="ORF">THMIRHAM_21970</name>
</gene>
<dbReference type="SUPFAM" id="SSF74650">
    <property type="entry name" value="Galactose mutarotase-like"/>
    <property type="match status" value="1"/>
</dbReference>
<dbReference type="PANTHER" id="PTHR11122:SF13">
    <property type="entry name" value="GLUCOSE-6-PHOSPHATE 1-EPIMERASE"/>
    <property type="match status" value="1"/>
</dbReference>
<organism evidence="5 6">
    <name type="scientific">Thiomicrorhabdus immobilis</name>
    <dbReference type="NCBI Taxonomy" id="2791037"/>
    <lineage>
        <taxon>Bacteria</taxon>
        <taxon>Pseudomonadati</taxon>
        <taxon>Pseudomonadota</taxon>
        <taxon>Gammaproteobacteria</taxon>
        <taxon>Thiotrichales</taxon>
        <taxon>Piscirickettsiaceae</taxon>
        <taxon>Thiomicrorhabdus</taxon>
    </lineage>
</organism>